<sequence>MTGCHKTADWQAIGLYHSFLRSQQPGRFVRIAACLPGENAPTKLVPTWTTQGVIELDHVVYPLFNKPWALSMYLRHAHVTEDYILVLDSDMLLRRPMLPAHFRVSESTAAAENMWYLEDLNTILVPELMPDLAVKLDNDAVPGKGRRADEVGEFYLMHRKDWAVVAPKWYQHSLPVMKMMLHKPQLWQERNLTQTKPWYGEMYAYTLATAEAGVSHLATNSTVFHMRYYHPHGDPHLSHYAWYAEVSNMSRQWEGKSWQWNKHDYKDFEVELCPRWNAKQGLFPDPPLPSELTTKGGDFIRDLLSIEAVALLNEAFCRLHHLRHCSKYDAAAREQCAKVEQLNREIARAWQGLRQQPGGLHCVDMLPEGVCRKDTCHMKRLKYSEMRNYCRKTCDYCEGP</sequence>
<comment type="caution">
    <text evidence="8">The sequence shown here is derived from an EMBL/GenBank/DDBJ whole genome shotgun (WGS) entry which is preliminary data.</text>
</comment>
<comment type="subcellular location">
    <subcellularLocation>
        <location evidence="1">Membrane</location>
        <topology evidence="1">Single-pass membrane protein</topology>
    </subcellularLocation>
</comment>
<dbReference type="InterPro" id="IPR056508">
    <property type="entry name" value="HPAT-like"/>
</dbReference>
<keyword evidence="9" id="KW-1185">Reference proteome</keyword>
<evidence type="ECO:0000259" key="7">
    <source>
        <dbReference type="Pfam" id="PF23452"/>
    </source>
</evidence>
<keyword evidence="2" id="KW-0328">Glycosyltransferase</keyword>
<evidence type="ECO:0000256" key="6">
    <source>
        <dbReference type="ARBA" id="ARBA00023136"/>
    </source>
</evidence>
<evidence type="ECO:0000256" key="1">
    <source>
        <dbReference type="ARBA" id="ARBA00004167"/>
    </source>
</evidence>
<keyword evidence="3" id="KW-0808">Transferase</keyword>
<gene>
    <name evidence="8" type="ORF">CVIRNUC_009488</name>
</gene>
<dbReference type="Pfam" id="PF23452">
    <property type="entry name" value="HPAT"/>
    <property type="match status" value="1"/>
</dbReference>
<keyword evidence="5" id="KW-1133">Transmembrane helix</keyword>
<evidence type="ECO:0000256" key="4">
    <source>
        <dbReference type="ARBA" id="ARBA00022692"/>
    </source>
</evidence>
<evidence type="ECO:0000256" key="2">
    <source>
        <dbReference type="ARBA" id="ARBA00022676"/>
    </source>
</evidence>
<evidence type="ECO:0000313" key="9">
    <source>
        <dbReference type="Proteomes" id="UP001314263"/>
    </source>
</evidence>
<accession>A0AAV1IJS5</accession>
<feature type="domain" description="Hydroxyproline O-arabinosyltransferase-like" evidence="7">
    <location>
        <begin position="9"/>
        <end position="267"/>
    </location>
</feature>
<proteinExistence type="predicted"/>
<organism evidence="8 9">
    <name type="scientific">Coccomyxa viridis</name>
    <dbReference type="NCBI Taxonomy" id="1274662"/>
    <lineage>
        <taxon>Eukaryota</taxon>
        <taxon>Viridiplantae</taxon>
        <taxon>Chlorophyta</taxon>
        <taxon>core chlorophytes</taxon>
        <taxon>Trebouxiophyceae</taxon>
        <taxon>Trebouxiophyceae incertae sedis</taxon>
        <taxon>Coccomyxaceae</taxon>
        <taxon>Coccomyxa</taxon>
    </lineage>
</organism>
<dbReference type="EMBL" id="CAUYUE010000014">
    <property type="protein sequence ID" value="CAK0786275.1"/>
    <property type="molecule type" value="Genomic_DNA"/>
</dbReference>
<dbReference type="Proteomes" id="UP001314263">
    <property type="component" value="Unassembled WGS sequence"/>
</dbReference>
<reference evidence="8 9" key="1">
    <citation type="submission" date="2023-10" db="EMBL/GenBank/DDBJ databases">
        <authorList>
            <person name="Maclean D."/>
            <person name="Macfadyen A."/>
        </authorList>
    </citation>
    <scope>NUCLEOTIDE SEQUENCE [LARGE SCALE GENOMIC DNA]</scope>
</reference>
<dbReference type="AlphaFoldDB" id="A0AAV1IJS5"/>
<name>A0AAV1IJS5_9CHLO</name>
<dbReference type="InterPro" id="IPR044845">
    <property type="entry name" value="HPAT/SRGT1-like"/>
</dbReference>
<keyword evidence="4" id="KW-0812">Transmembrane</keyword>
<evidence type="ECO:0000256" key="3">
    <source>
        <dbReference type="ARBA" id="ARBA00022679"/>
    </source>
</evidence>
<evidence type="ECO:0000256" key="5">
    <source>
        <dbReference type="ARBA" id="ARBA00022989"/>
    </source>
</evidence>
<protein>
    <recommendedName>
        <fullName evidence="7">Hydroxyproline O-arabinosyltransferase-like domain-containing protein</fullName>
    </recommendedName>
</protein>
<dbReference type="GO" id="GO:0016757">
    <property type="term" value="F:glycosyltransferase activity"/>
    <property type="evidence" value="ECO:0007669"/>
    <property type="project" value="UniProtKB-KW"/>
</dbReference>
<evidence type="ECO:0000313" key="8">
    <source>
        <dbReference type="EMBL" id="CAK0786275.1"/>
    </source>
</evidence>
<dbReference type="GO" id="GO:0016020">
    <property type="term" value="C:membrane"/>
    <property type="evidence" value="ECO:0007669"/>
    <property type="project" value="UniProtKB-SubCell"/>
</dbReference>
<dbReference type="PANTHER" id="PTHR31485:SF7">
    <property type="entry name" value="PEPTIDYL SERINE ALPHA-GALACTOSYLTRANSFERASE"/>
    <property type="match status" value="1"/>
</dbReference>
<keyword evidence="6" id="KW-0472">Membrane</keyword>
<dbReference type="PANTHER" id="PTHR31485">
    <property type="entry name" value="PEPTIDYL SERINE ALPHA-GALACTOSYLTRANSFERASE"/>
    <property type="match status" value="1"/>
</dbReference>